<proteinExistence type="predicted"/>
<comment type="caution">
    <text evidence="5">The sequence shown here is derived from an EMBL/GenBank/DDBJ whole genome shotgun (WGS) entry which is preliminary data.</text>
</comment>
<evidence type="ECO:0000256" key="1">
    <source>
        <dbReference type="ARBA" id="ARBA00022723"/>
    </source>
</evidence>
<evidence type="ECO:0000259" key="4">
    <source>
        <dbReference type="Pfam" id="PF01321"/>
    </source>
</evidence>
<dbReference type="Pfam" id="PF00557">
    <property type="entry name" value="Peptidase_M24"/>
    <property type="match status" value="1"/>
</dbReference>
<dbReference type="PANTHER" id="PTHR46112:SF3">
    <property type="entry name" value="AMINOPEPTIDASE YPDF"/>
    <property type="match status" value="1"/>
</dbReference>
<name>A0A3B0CXG9_9BACL</name>
<feature type="domain" description="Peptidase M24" evidence="3">
    <location>
        <begin position="143"/>
        <end position="346"/>
    </location>
</feature>
<dbReference type="GO" id="GO:0008235">
    <property type="term" value="F:metalloexopeptidase activity"/>
    <property type="evidence" value="ECO:0007669"/>
    <property type="project" value="UniProtKB-ARBA"/>
</dbReference>
<dbReference type="InterPro" id="IPR001131">
    <property type="entry name" value="Peptidase_M24B_aminopep-P_CS"/>
</dbReference>
<keyword evidence="6" id="KW-1185">Reference proteome</keyword>
<gene>
    <name evidence="5" type="ORF">D7M11_03170</name>
</gene>
<dbReference type="SUPFAM" id="SSF55920">
    <property type="entry name" value="Creatinase/aminopeptidase"/>
    <property type="match status" value="1"/>
</dbReference>
<dbReference type="PANTHER" id="PTHR46112">
    <property type="entry name" value="AMINOPEPTIDASE"/>
    <property type="match status" value="1"/>
</dbReference>
<dbReference type="AlphaFoldDB" id="A0A3B0CXG9"/>
<evidence type="ECO:0000259" key="3">
    <source>
        <dbReference type="Pfam" id="PF00557"/>
    </source>
</evidence>
<dbReference type="CDD" id="cd01092">
    <property type="entry name" value="APP-like"/>
    <property type="match status" value="1"/>
</dbReference>
<dbReference type="InterPro" id="IPR050659">
    <property type="entry name" value="Peptidase_M24B"/>
</dbReference>
<dbReference type="SUPFAM" id="SSF53092">
    <property type="entry name" value="Creatinase/prolidase N-terminal domain"/>
    <property type="match status" value="1"/>
</dbReference>
<keyword evidence="5" id="KW-0645">Protease</keyword>
<dbReference type="InterPro" id="IPR029149">
    <property type="entry name" value="Creatin/AminoP/Spt16_N"/>
</dbReference>
<dbReference type="OrthoDB" id="9806388at2"/>
<feature type="domain" description="Creatinase N-terminal" evidence="4">
    <location>
        <begin position="9"/>
        <end position="136"/>
    </location>
</feature>
<protein>
    <submittedName>
        <fullName evidence="5">Aminopeptidase P family protein</fullName>
    </submittedName>
</protein>
<dbReference type="InterPro" id="IPR036005">
    <property type="entry name" value="Creatinase/aminopeptidase-like"/>
</dbReference>
<dbReference type="GO" id="GO:0004177">
    <property type="term" value="F:aminopeptidase activity"/>
    <property type="evidence" value="ECO:0007669"/>
    <property type="project" value="UniProtKB-KW"/>
</dbReference>
<keyword evidence="1" id="KW-0479">Metal-binding</keyword>
<evidence type="ECO:0000313" key="5">
    <source>
        <dbReference type="EMBL" id="RKN86967.1"/>
    </source>
</evidence>
<evidence type="ECO:0000313" key="6">
    <source>
        <dbReference type="Proteomes" id="UP000282311"/>
    </source>
</evidence>
<dbReference type="InterPro" id="IPR001714">
    <property type="entry name" value="Pept_M24_MAP"/>
</dbReference>
<sequence>MNENFYKQRLSKLQSLLGSTGNDAIVVASAANLFYFTGVWIEAHERLLALVVRSSGETCLLAPDLHRGELADVGFDTVFWRDGEDASKLLAARLESCTNVAVDGAWSSRHLLGLMKHRPNVRWSDGAPLLGTLRQVKDERELELIRRSAETLNRVMSAFAPRIRAGRSESELLDELLELWKREGIRDLSFDPTVATGANGANPHHTPGDSVVREGDLIIIDTGGVLDRYCSDMTRTFCVGEPSEEQRAVYELVKEAHLAGIRAVRPGATLADVDRAARSVIEAGGYGAYFVHRTGHGLGIDVHEEPAVQADNDELIVPGMVFSIEPGVYLPGKFGVRIEDIVIVTENGCESVNAAVSKELTVLR</sequence>
<organism evidence="5 6">
    <name type="scientific">Paenibacillus ginsengarvi</name>
    <dbReference type="NCBI Taxonomy" id="400777"/>
    <lineage>
        <taxon>Bacteria</taxon>
        <taxon>Bacillati</taxon>
        <taxon>Bacillota</taxon>
        <taxon>Bacilli</taxon>
        <taxon>Bacillales</taxon>
        <taxon>Paenibacillaceae</taxon>
        <taxon>Paenibacillus</taxon>
    </lineage>
</organism>
<dbReference type="InterPro" id="IPR000587">
    <property type="entry name" value="Creatinase_N"/>
</dbReference>
<dbReference type="PRINTS" id="PR00599">
    <property type="entry name" value="MAPEPTIDASE"/>
</dbReference>
<dbReference type="GO" id="GO:0046872">
    <property type="term" value="F:metal ion binding"/>
    <property type="evidence" value="ECO:0007669"/>
    <property type="project" value="UniProtKB-KW"/>
</dbReference>
<dbReference type="Gene3D" id="3.40.350.10">
    <property type="entry name" value="Creatinase/prolidase N-terminal domain"/>
    <property type="match status" value="1"/>
</dbReference>
<reference evidence="5 6" key="1">
    <citation type="journal article" date="2007" name="Int. J. Syst. Evol. Microbiol.">
        <title>Paenibacillus ginsengarvi sp. nov., isolated from soil from ginseng cultivation.</title>
        <authorList>
            <person name="Yoon M.H."/>
            <person name="Ten L.N."/>
            <person name="Im W.T."/>
        </authorList>
    </citation>
    <scope>NUCLEOTIDE SEQUENCE [LARGE SCALE GENOMIC DNA]</scope>
    <source>
        <strain evidence="5 6">KCTC 13059</strain>
    </source>
</reference>
<evidence type="ECO:0000256" key="2">
    <source>
        <dbReference type="ARBA" id="ARBA00022801"/>
    </source>
</evidence>
<keyword evidence="5" id="KW-0031">Aminopeptidase</keyword>
<dbReference type="RefSeq" id="WP_120745674.1">
    <property type="nucleotide sequence ID" value="NZ_RBAH01000001.1"/>
</dbReference>
<keyword evidence="2" id="KW-0378">Hydrolase</keyword>
<dbReference type="EMBL" id="RBAH01000001">
    <property type="protein sequence ID" value="RKN86967.1"/>
    <property type="molecule type" value="Genomic_DNA"/>
</dbReference>
<dbReference type="PROSITE" id="PS00491">
    <property type="entry name" value="PROLINE_PEPTIDASE"/>
    <property type="match status" value="1"/>
</dbReference>
<dbReference type="InterPro" id="IPR000994">
    <property type="entry name" value="Pept_M24"/>
</dbReference>
<accession>A0A3B0CXG9</accession>
<dbReference type="Gene3D" id="3.90.230.10">
    <property type="entry name" value="Creatinase/methionine aminopeptidase superfamily"/>
    <property type="match status" value="1"/>
</dbReference>
<dbReference type="Pfam" id="PF01321">
    <property type="entry name" value="Creatinase_N"/>
    <property type="match status" value="1"/>
</dbReference>
<dbReference type="Proteomes" id="UP000282311">
    <property type="component" value="Unassembled WGS sequence"/>
</dbReference>